<name>A0AAD4LIW2_9AGAM</name>
<feature type="transmembrane region" description="Helical" evidence="1">
    <location>
        <begin position="184"/>
        <end position="203"/>
    </location>
</feature>
<dbReference type="Proteomes" id="UP001201163">
    <property type="component" value="Unassembled WGS sequence"/>
</dbReference>
<evidence type="ECO:0000313" key="2">
    <source>
        <dbReference type="EMBL" id="KAH8994422.1"/>
    </source>
</evidence>
<dbReference type="AlphaFoldDB" id="A0AAD4LIW2"/>
<keyword evidence="1" id="KW-0472">Membrane</keyword>
<dbReference type="EMBL" id="JAKELL010000014">
    <property type="protein sequence ID" value="KAH8994422.1"/>
    <property type="molecule type" value="Genomic_DNA"/>
</dbReference>
<sequence>MRKLNVELITPNVLFRPTPWHYLLVVDTDVSGNCVGAVLQQSKDVFASIVMGVIRHDSNAIGRLHRRSSRASSLTHLLSRIAALHSMQGTALRRTSVISAGAAFGRYGTTRRSIASSTASLSTVPTSEATRRSSDDDVIYVGPLTQTFRRLKLFSLSSLALAGSLSPFIFIVESSLPSTARVALAATALATSGVSTALVAWCGKPYQQHTTHSHNENAPAGIELTTLTLALTPRATRVYDPAFLGDATRAFARWELARSVQLPP</sequence>
<dbReference type="GO" id="GO:0033615">
    <property type="term" value="P:mitochondrial proton-transporting ATP synthase complex assembly"/>
    <property type="evidence" value="ECO:0007669"/>
    <property type="project" value="TreeGrafter"/>
</dbReference>
<proteinExistence type="predicted"/>
<dbReference type="PANTHER" id="PTHR13281:SF0">
    <property type="entry name" value="TRANSMEMBRANE PROTEIN 70, MITOCHONDRIAL"/>
    <property type="match status" value="1"/>
</dbReference>
<accession>A0AAD4LIW2</accession>
<keyword evidence="3" id="KW-1185">Reference proteome</keyword>
<comment type="caution">
    <text evidence="2">The sequence shown here is derived from an EMBL/GenBank/DDBJ whole genome shotgun (WGS) entry which is preliminary data.</text>
</comment>
<protein>
    <submittedName>
        <fullName evidence="2">Uncharacterized protein</fullName>
    </submittedName>
</protein>
<keyword evidence="1" id="KW-0812">Transmembrane</keyword>
<feature type="transmembrane region" description="Helical" evidence="1">
    <location>
        <begin position="153"/>
        <end position="172"/>
    </location>
</feature>
<gene>
    <name evidence="2" type="ORF">EDB92DRAFT_1943757</name>
</gene>
<organism evidence="2 3">
    <name type="scientific">Lactarius akahatsu</name>
    <dbReference type="NCBI Taxonomy" id="416441"/>
    <lineage>
        <taxon>Eukaryota</taxon>
        <taxon>Fungi</taxon>
        <taxon>Dikarya</taxon>
        <taxon>Basidiomycota</taxon>
        <taxon>Agaricomycotina</taxon>
        <taxon>Agaricomycetes</taxon>
        <taxon>Russulales</taxon>
        <taxon>Russulaceae</taxon>
        <taxon>Lactarius</taxon>
    </lineage>
</organism>
<dbReference type="GO" id="GO:0031966">
    <property type="term" value="C:mitochondrial membrane"/>
    <property type="evidence" value="ECO:0007669"/>
    <property type="project" value="TreeGrafter"/>
</dbReference>
<evidence type="ECO:0000256" key="1">
    <source>
        <dbReference type="SAM" id="Phobius"/>
    </source>
</evidence>
<evidence type="ECO:0000313" key="3">
    <source>
        <dbReference type="Proteomes" id="UP001201163"/>
    </source>
</evidence>
<dbReference type="InterPro" id="IPR009724">
    <property type="entry name" value="TMEM70"/>
</dbReference>
<dbReference type="PANTHER" id="PTHR13281">
    <property type="entry name" value="TRANSMEMBRANE PROTEIN 70, MITOCHONDRIAL"/>
    <property type="match status" value="1"/>
</dbReference>
<reference evidence="2" key="1">
    <citation type="submission" date="2022-01" db="EMBL/GenBank/DDBJ databases">
        <title>Comparative genomics reveals a dynamic genome evolution in the ectomycorrhizal milk-cap (Lactarius) mushrooms.</title>
        <authorList>
            <consortium name="DOE Joint Genome Institute"/>
            <person name="Lebreton A."/>
            <person name="Tang N."/>
            <person name="Kuo A."/>
            <person name="LaButti K."/>
            <person name="Drula E."/>
            <person name="Barry K."/>
            <person name="Clum A."/>
            <person name="Lipzen A."/>
            <person name="Mousain D."/>
            <person name="Ng V."/>
            <person name="Wang R."/>
            <person name="Wang X."/>
            <person name="Dai Y."/>
            <person name="Henrissat B."/>
            <person name="Grigoriev I.V."/>
            <person name="Guerin-Laguette A."/>
            <person name="Yu F."/>
            <person name="Martin F.M."/>
        </authorList>
    </citation>
    <scope>NUCLEOTIDE SEQUENCE</scope>
    <source>
        <strain evidence="2">QP</strain>
    </source>
</reference>
<keyword evidence="1" id="KW-1133">Transmembrane helix</keyword>